<dbReference type="PANTHER" id="PTHR30582">
    <property type="entry name" value="L,D-TRANSPEPTIDASE"/>
    <property type="match status" value="1"/>
</dbReference>
<dbReference type="GO" id="GO:0071555">
    <property type="term" value="P:cell wall organization"/>
    <property type="evidence" value="ECO:0007669"/>
    <property type="project" value="UniProtKB-UniRule"/>
</dbReference>
<gene>
    <name evidence="16" type="ORF">L8U58_08785</name>
</gene>
<evidence type="ECO:0000256" key="1">
    <source>
        <dbReference type="ARBA" id="ARBA00004752"/>
    </source>
</evidence>
<keyword evidence="4" id="KW-0732">Signal</keyword>
<dbReference type="PROSITE" id="PS51257">
    <property type="entry name" value="PROKAR_LIPOPROTEIN"/>
    <property type="match status" value="1"/>
</dbReference>
<dbReference type="GO" id="GO:0008360">
    <property type="term" value="P:regulation of cell shape"/>
    <property type="evidence" value="ECO:0007669"/>
    <property type="project" value="UniProtKB-UniRule"/>
</dbReference>
<comment type="pathway">
    <text evidence="1 13">Cell wall biogenesis; peptidoglycan biosynthesis.</text>
</comment>
<sequence length="401" mass="43763">MRSTKVFGQTFSRITVASLSIALLGFTASCTIDRDNNEHQIESSSSTGKQGNGDEKAENKLTSNIKDGDDEVDVTEHVQVKAGQKIDKVSLTNDAGEEVKGKFNDDKTEWTVPTKLGYSRTYTLTAKSGEQKLKQTFTTMTPGMTLDGALAPLDGSTVGIGQTIALHFDAPVEDRKAVEDAITVETTPKVEGAFYWITAQDVRWRPEKYWKPGTKVNVKANLYGTKIGEGVYGGEDRSAKFTIGDDMRALVDDKTKTMTIKKNGKTVQTMPVSLGMDYQYPTPNGTYIIGDQHESLTMDSSTFGLTGSGAYRTDVQYATQMSYSGIYIHAAPWSVYAQGNTNTSHGCINVTVENAAWVFNNMKRGDIVEVKNTQGETLNGSDGLGDWNIPWKTWKAGNADG</sequence>
<dbReference type="Gene3D" id="2.40.440.10">
    <property type="entry name" value="L,D-transpeptidase catalytic domain-like"/>
    <property type="match status" value="1"/>
</dbReference>
<evidence type="ECO:0000313" key="16">
    <source>
        <dbReference type="EMBL" id="MCZ9305615.1"/>
    </source>
</evidence>
<evidence type="ECO:0000256" key="6">
    <source>
        <dbReference type="ARBA" id="ARBA00022984"/>
    </source>
</evidence>
<dbReference type="GeneID" id="301813649"/>
<evidence type="ECO:0000256" key="10">
    <source>
        <dbReference type="ARBA" id="ARBA00023315"/>
    </source>
</evidence>
<dbReference type="FunFam" id="2.40.440.10:FF:000005">
    <property type="entry name" value="L,D-transpeptidase 2"/>
    <property type="match status" value="1"/>
</dbReference>
<dbReference type="CDD" id="cd16913">
    <property type="entry name" value="YkuD_like"/>
    <property type="match status" value="1"/>
</dbReference>
<keyword evidence="9" id="KW-0449">Lipoprotein</keyword>
<evidence type="ECO:0000256" key="4">
    <source>
        <dbReference type="ARBA" id="ARBA00022729"/>
    </source>
</evidence>
<keyword evidence="2" id="KW-1003">Cell membrane</keyword>
<keyword evidence="5 13" id="KW-0133">Cell shape</keyword>
<dbReference type="GO" id="GO:0016746">
    <property type="term" value="F:acyltransferase activity"/>
    <property type="evidence" value="ECO:0007669"/>
    <property type="project" value="UniProtKB-KW"/>
</dbReference>
<evidence type="ECO:0000313" key="17">
    <source>
        <dbReference type="Proteomes" id="UP001146505"/>
    </source>
</evidence>
<dbReference type="CDD" id="cd13432">
    <property type="entry name" value="LDT_IgD_like_2"/>
    <property type="match status" value="1"/>
</dbReference>
<keyword evidence="17" id="KW-1185">Reference proteome</keyword>
<dbReference type="GO" id="GO:0018104">
    <property type="term" value="P:peptidoglycan-protein cross-linking"/>
    <property type="evidence" value="ECO:0007669"/>
    <property type="project" value="TreeGrafter"/>
</dbReference>
<evidence type="ECO:0000259" key="15">
    <source>
        <dbReference type="PROSITE" id="PS52029"/>
    </source>
</evidence>
<dbReference type="InterPro" id="IPR041280">
    <property type="entry name" value="Big_10"/>
</dbReference>
<evidence type="ECO:0000256" key="12">
    <source>
        <dbReference type="ARBA" id="ARBA00060592"/>
    </source>
</evidence>
<dbReference type="GO" id="GO:0005576">
    <property type="term" value="C:extracellular region"/>
    <property type="evidence" value="ECO:0007669"/>
    <property type="project" value="TreeGrafter"/>
</dbReference>
<keyword evidence="8" id="KW-0564">Palmitate</keyword>
<evidence type="ECO:0000256" key="13">
    <source>
        <dbReference type="PROSITE-ProRule" id="PRU01373"/>
    </source>
</evidence>
<evidence type="ECO:0000256" key="14">
    <source>
        <dbReference type="SAM" id="MobiDB-lite"/>
    </source>
</evidence>
<protein>
    <submittedName>
        <fullName evidence="16">Ig-like domain-containing protein</fullName>
    </submittedName>
</protein>
<keyword evidence="6 13" id="KW-0573">Peptidoglycan synthesis</keyword>
<reference evidence="16" key="1">
    <citation type="submission" date="2022-02" db="EMBL/GenBank/DDBJ databases">
        <title>Corynebacterium sp. from urogenital microbiome.</title>
        <authorList>
            <person name="Cappelli E.A."/>
            <person name="Ribeiro T.G."/>
            <person name="Peixe L."/>
        </authorList>
    </citation>
    <scope>NUCLEOTIDE SEQUENCE</scope>
    <source>
        <strain evidence="16">C9Ua_112</strain>
    </source>
</reference>
<dbReference type="PANTHER" id="PTHR30582:SF2">
    <property type="entry name" value="L,D-TRANSPEPTIDASE YCIB-RELATED"/>
    <property type="match status" value="1"/>
</dbReference>
<dbReference type="InterPro" id="IPR050979">
    <property type="entry name" value="LD-transpeptidase"/>
</dbReference>
<comment type="pathway">
    <text evidence="12">Glycan biosynthesis.</text>
</comment>
<dbReference type="Gene3D" id="2.60.40.3780">
    <property type="match status" value="1"/>
</dbReference>
<dbReference type="Pfam" id="PF03734">
    <property type="entry name" value="YkuD"/>
    <property type="match status" value="1"/>
</dbReference>
<dbReference type="InterPro" id="IPR038063">
    <property type="entry name" value="Transpep_catalytic_dom"/>
</dbReference>
<comment type="caution">
    <text evidence="16">The sequence shown here is derived from an EMBL/GenBank/DDBJ whole genome shotgun (WGS) entry which is preliminary data.</text>
</comment>
<dbReference type="RefSeq" id="WP_269955156.1">
    <property type="nucleotide sequence ID" value="NZ_JAKMUV010000012.1"/>
</dbReference>
<keyword evidence="7" id="KW-0472">Membrane</keyword>
<dbReference type="Gene3D" id="2.60.40.3710">
    <property type="match status" value="1"/>
</dbReference>
<evidence type="ECO:0000256" key="2">
    <source>
        <dbReference type="ARBA" id="ARBA00022475"/>
    </source>
</evidence>
<organism evidence="16 17">
    <name type="scientific">Corynebacterium macclintockiae</name>
    <dbReference type="NCBI Taxonomy" id="2913501"/>
    <lineage>
        <taxon>Bacteria</taxon>
        <taxon>Bacillati</taxon>
        <taxon>Actinomycetota</taxon>
        <taxon>Actinomycetes</taxon>
        <taxon>Mycobacteriales</taxon>
        <taxon>Corynebacteriaceae</taxon>
        <taxon>Corynebacterium</taxon>
    </lineage>
</organism>
<dbReference type="Proteomes" id="UP001146505">
    <property type="component" value="Unassembled WGS sequence"/>
</dbReference>
<proteinExistence type="predicted"/>
<name>A0A9X3RQR2_9CORY</name>
<dbReference type="Pfam" id="PF17964">
    <property type="entry name" value="Big_10"/>
    <property type="match status" value="1"/>
</dbReference>
<dbReference type="EMBL" id="JAKMUV010000012">
    <property type="protein sequence ID" value="MCZ9305615.1"/>
    <property type="molecule type" value="Genomic_DNA"/>
</dbReference>
<keyword evidence="10" id="KW-0012">Acyltransferase</keyword>
<dbReference type="PROSITE" id="PS52029">
    <property type="entry name" value="LD_TPASE"/>
    <property type="match status" value="1"/>
</dbReference>
<feature type="active site" description="Nucleophile" evidence="13">
    <location>
        <position position="347"/>
    </location>
</feature>
<evidence type="ECO:0000256" key="7">
    <source>
        <dbReference type="ARBA" id="ARBA00023136"/>
    </source>
</evidence>
<dbReference type="SUPFAM" id="SSF141523">
    <property type="entry name" value="L,D-transpeptidase catalytic domain-like"/>
    <property type="match status" value="1"/>
</dbReference>
<dbReference type="AlphaFoldDB" id="A0A9X3RQR2"/>
<evidence type="ECO:0000256" key="11">
    <source>
        <dbReference type="ARBA" id="ARBA00023316"/>
    </source>
</evidence>
<feature type="active site" description="Proton donor/acceptor" evidence="13">
    <location>
        <position position="329"/>
    </location>
</feature>
<dbReference type="GO" id="GO:0071972">
    <property type="term" value="F:peptidoglycan L,D-transpeptidase activity"/>
    <property type="evidence" value="ECO:0007669"/>
    <property type="project" value="TreeGrafter"/>
</dbReference>
<evidence type="ECO:0000256" key="5">
    <source>
        <dbReference type="ARBA" id="ARBA00022960"/>
    </source>
</evidence>
<evidence type="ECO:0000256" key="3">
    <source>
        <dbReference type="ARBA" id="ARBA00022679"/>
    </source>
</evidence>
<keyword evidence="3" id="KW-0808">Transferase</keyword>
<dbReference type="InterPro" id="IPR005490">
    <property type="entry name" value="LD_TPept_cat_dom"/>
</dbReference>
<evidence type="ECO:0000256" key="8">
    <source>
        <dbReference type="ARBA" id="ARBA00023139"/>
    </source>
</evidence>
<evidence type="ECO:0000256" key="9">
    <source>
        <dbReference type="ARBA" id="ARBA00023288"/>
    </source>
</evidence>
<keyword evidence="11 13" id="KW-0961">Cell wall biogenesis/degradation</keyword>
<accession>A0A9X3RQR2</accession>
<feature type="domain" description="L,D-TPase catalytic" evidence="15">
    <location>
        <begin position="247"/>
        <end position="371"/>
    </location>
</feature>
<feature type="region of interest" description="Disordered" evidence="14">
    <location>
        <begin position="37"/>
        <end position="67"/>
    </location>
</feature>